<proteinExistence type="predicted"/>
<dbReference type="EMBL" id="PGCJ01000002">
    <property type="protein sequence ID" value="PLW58482.1"/>
    <property type="molecule type" value="Genomic_DNA"/>
</dbReference>
<accession>A0A2N5W8D5</accession>
<gene>
    <name evidence="1" type="ORF">PCANC_00085</name>
</gene>
<reference evidence="1 2" key="1">
    <citation type="submission" date="2017-11" db="EMBL/GenBank/DDBJ databases">
        <title>De novo assembly and phasing of dikaryotic genomes from two isolates of Puccinia coronata f. sp. avenae, the causal agent of oat crown rust.</title>
        <authorList>
            <person name="Miller M.E."/>
            <person name="Zhang Y."/>
            <person name="Omidvar V."/>
            <person name="Sperschneider J."/>
            <person name="Schwessinger B."/>
            <person name="Raley C."/>
            <person name="Palmer J.M."/>
            <person name="Garnica D."/>
            <person name="Upadhyaya N."/>
            <person name="Rathjen J."/>
            <person name="Taylor J.M."/>
            <person name="Park R.F."/>
            <person name="Dodds P.N."/>
            <person name="Hirsch C.D."/>
            <person name="Kianian S.F."/>
            <person name="Figueroa M."/>
        </authorList>
    </citation>
    <scope>NUCLEOTIDE SEQUENCE [LARGE SCALE GENOMIC DNA]</scope>
    <source>
        <strain evidence="1">12NC29</strain>
    </source>
</reference>
<dbReference type="Proteomes" id="UP000235388">
    <property type="component" value="Unassembled WGS sequence"/>
</dbReference>
<evidence type="ECO:0000313" key="1">
    <source>
        <dbReference type="EMBL" id="PLW58482.1"/>
    </source>
</evidence>
<protein>
    <submittedName>
        <fullName evidence="1">Uncharacterized protein</fullName>
    </submittedName>
</protein>
<comment type="caution">
    <text evidence="1">The sequence shown here is derived from an EMBL/GenBank/DDBJ whole genome shotgun (WGS) entry which is preliminary data.</text>
</comment>
<sequence>MDVTAWEKELPRPEKLAWMATSKLILDAAIRFKLGRCATNLNRMAVSAINSDAAIQASFAGSVQEAELYKEYKDVIAGFKIGFDQGIPPYQLPGGAKYFTPDNHQSATNIVELLWGE</sequence>
<keyword evidence="2" id="KW-1185">Reference proteome</keyword>
<organism evidence="1 2">
    <name type="scientific">Puccinia coronata f. sp. avenae</name>
    <dbReference type="NCBI Taxonomy" id="200324"/>
    <lineage>
        <taxon>Eukaryota</taxon>
        <taxon>Fungi</taxon>
        <taxon>Dikarya</taxon>
        <taxon>Basidiomycota</taxon>
        <taxon>Pucciniomycotina</taxon>
        <taxon>Pucciniomycetes</taxon>
        <taxon>Pucciniales</taxon>
        <taxon>Pucciniaceae</taxon>
        <taxon>Puccinia</taxon>
    </lineage>
</organism>
<evidence type="ECO:0000313" key="2">
    <source>
        <dbReference type="Proteomes" id="UP000235388"/>
    </source>
</evidence>
<name>A0A2N5W8D5_9BASI</name>
<dbReference type="AlphaFoldDB" id="A0A2N5W8D5"/>